<reference evidence="3" key="1">
    <citation type="journal article" date="2019" name="Int. J. Syst. Evol. Microbiol.">
        <title>The Global Catalogue of Microorganisms (GCM) 10K type strain sequencing project: providing services to taxonomists for standard genome sequencing and annotation.</title>
        <authorList>
            <consortium name="The Broad Institute Genomics Platform"/>
            <consortium name="The Broad Institute Genome Sequencing Center for Infectious Disease"/>
            <person name="Wu L."/>
            <person name="Ma J."/>
        </authorList>
    </citation>
    <scope>NUCLEOTIDE SEQUENCE [LARGE SCALE GENOMIC DNA]</scope>
    <source>
        <strain evidence="3">JCM 17666</strain>
    </source>
</reference>
<accession>A0ABP8HJN0</accession>
<dbReference type="PANTHER" id="PTHR42928">
    <property type="entry name" value="TRICARBOXYLATE-BINDING PROTEIN"/>
    <property type="match status" value="1"/>
</dbReference>
<keyword evidence="3" id="KW-1185">Reference proteome</keyword>
<dbReference type="CDD" id="cd07012">
    <property type="entry name" value="PBP2_Bug_TTT"/>
    <property type="match status" value="1"/>
</dbReference>
<dbReference type="Pfam" id="PF03401">
    <property type="entry name" value="TctC"/>
    <property type="match status" value="1"/>
</dbReference>
<dbReference type="Gene3D" id="3.40.190.150">
    <property type="entry name" value="Bordetella uptake gene, domain 1"/>
    <property type="match status" value="1"/>
</dbReference>
<comment type="caution">
    <text evidence="2">The sequence shown here is derived from an EMBL/GenBank/DDBJ whole genome shotgun (WGS) entry which is preliminary data.</text>
</comment>
<dbReference type="PANTHER" id="PTHR42928:SF5">
    <property type="entry name" value="BLR1237 PROTEIN"/>
    <property type="match status" value="1"/>
</dbReference>
<dbReference type="InterPro" id="IPR042100">
    <property type="entry name" value="Bug_dom1"/>
</dbReference>
<protein>
    <submittedName>
        <fullName evidence="2">Tripartite tricarboxylate transporter substrate binding protein</fullName>
    </submittedName>
</protein>
<dbReference type="Gene3D" id="3.40.190.10">
    <property type="entry name" value="Periplasmic binding protein-like II"/>
    <property type="match status" value="1"/>
</dbReference>
<dbReference type="PIRSF" id="PIRSF017082">
    <property type="entry name" value="YflP"/>
    <property type="match status" value="1"/>
</dbReference>
<dbReference type="InterPro" id="IPR005064">
    <property type="entry name" value="BUG"/>
</dbReference>
<name>A0ABP8HJN0_9BURK</name>
<dbReference type="Proteomes" id="UP001501671">
    <property type="component" value="Unassembled WGS sequence"/>
</dbReference>
<sequence>MTIDIRRRDTLRLLAAAGMLPAVGRAQPAYPDRPVTIIVPYTAGGGVDTIIRLLSQPLGERLGQTIVVDNRAGVSGIVGAQVVSRARPDGYMLLAGNTTVNSINPLLMKNPGYQPQKDFAPIALLGTFPTVLVVPTDSPFRDVKDLIAKLRAAPAGKYSYGSSGIGSAHFLAAQLFQSATGTQMLHVPYKGSPQVMTDLMGGQIDMAFEVAQVAGPLVKSGRLRALGVTGLQPIPLLPEVKPIAELGLPGFEMQTWHAMYAPAGTPPDIVARLARDTSAVVKLPDISKRMIEMGVLPDGRTGPELVKFLNDDSARWTKVIHDAGIEPQ</sequence>
<evidence type="ECO:0000313" key="3">
    <source>
        <dbReference type="Proteomes" id="UP001501671"/>
    </source>
</evidence>
<organism evidence="2 3">
    <name type="scientific">Pigmentiphaga soli</name>
    <dbReference type="NCBI Taxonomy" id="1007095"/>
    <lineage>
        <taxon>Bacteria</taxon>
        <taxon>Pseudomonadati</taxon>
        <taxon>Pseudomonadota</taxon>
        <taxon>Betaproteobacteria</taxon>
        <taxon>Burkholderiales</taxon>
        <taxon>Alcaligenaceae</taxon>
        <taxon>Pigmentiphaga</taxon>
    </lineage>
</organism>
<gene>
    <name evidence="2" type="ORF">GCM10023144_38540</name>
</gene>
<dbReference type="SUPFAM" id="SSF53850">
    <property type="entry name" value="Periplasmic binding protein-like II"/>
    <property type="match status" value="1"/>
</dbReference>
<evidence type="ECO:0000256" key="1">
    <source>
        <dbReference type="ARBA" id="ARBA00006987"/>
    </source>
</evidence>
<evidence type="ECO:0000313" key="2">
    <source>
        <dbReference type="EMBL" id="GAA4339837.1"/>
    </source>
</evidence>
<proteinExistence type="inferred from homology"/>
<comment type="similarity">
    <text evidence="1">Belongs to the UPF0065 (bug) family.</text>
</comment>
<dbReference type="EMBL" id="BAABFO010000023">
    <property type="protein sequence ID" value="GAA4339837.1"/>
    <property type="molecule type" value="Genomic_DNA"/>
</dbReference>
<dbReference type="RefSeq" id="WP_345251519.1">
    <property type="nucleotide sequence ID" value="NZ_BAABFO010000023.1"/>
</dbReference>